<evidence type="ECO:0000256" key="1">
    <source>
        <dbReference type="SAM" id="MobiDB-lite"/>
    </source>
</evidence>
<feature type="compositionally biased region" description="Polar residues" evidence="1">
    <location>
        <begin position="478"/>
        <end position="491"/>
    </location>
</feature>
<sequence>MDNREQSSGQRRNIFEALFSYVKRDSGGTRSLPETSPPCADNPPTLDLGLGECGSAATSTLPEHTLGSDPSELNSAVPTLTDDHCPLKSCLPAPSFRPNTFDTTIAPRPLSPCLSSYRLDVPLSVIPSHGEPSSLTSTIPTSPDTNSLPSPECEQLDPENVPVRSSPPQNTDTSSEYQSRIATYLRPLWSYPGVPLSPPIRNPPPPSEKEDGRASGCSASKSFLCEKDLSEALSSLMPPSTNFTQLDQAISCCTGLRYPPALAVAMSLLPVQEGTQVTVTYNSSSSKPNGCRARDQGFLEIDASHFGPTSFVGALGSPPPGAQVTFTVEDINDPICSSSVAKSETSGRGTIRRTGLHCGSLGRAGRPRRPASRYTPETKRRPPGRPFKPTSMRGRRPPGGRLARRLPGSESMEGQLPLVDSLCEPLWIDPPDDCDVFRRHPDNERISPPFRHNLTDSGPSAVPTSTSVPAEQPPPSRSVKNGNSPSQYPSTFDSQLSWSAFLQRFKIGEPLIDEIIRRFSADDVSSEVLCRRVSFAISSDVLTEFPCIFGWPHVVLWNMRHLMLLAGDAVRLIALALRTGDPGIMDTAALYLTVCQHEGREALLNSIRVRTPGGLKDLPPNWTRLFSPKSCLRNLRLLRVVPCPPDSMLEALSQWASVAHGMGGVGTSWNLCCTPTELCEIIMQVASFPPNEPSSDVSSTCLVNRDESSPVCINSFLSLHPSTNVGALAESVLLHLSEFVPTRLLLLSRALRMDNDSKAIGGIGLICRVFRRLYTHLFLPYPSLRPHLLHEGLPSGTVVICGTLFTHIKAIHTAVADCLARLRDSYASLVSAGACLSALHRLRCARGHSSLENVSRTFSSCHSHGTTVNPLDEGRSRLFDSAVHARQNVARILYDELSPCLMRLLFAVSGAYSHLVWVVMNDLFMFRSKRGIQLRPQPFAARSNNACCLMDTGMATLNFMDRAVTENPDFWCSDYRDVLRMCKAQFNVLKQPGLLNEMNKLLVQLKDFRCSLRKTRYNLKKQWCPAFRGQLLEEEVDCRADQDIKLMTTLLQYQFDLVEKWSRSVHNIELPPVARNMVNIILRLADSEGRKAIGRLSEAVPETLEIPYGSKNAQSCDWFGCPFELPSLCEWPPGQPNVNMTSFCDRESDRDPPVINLESPLKSVLADECESASTLGVSSIIPFIPGTEMGENEDRRRSETEINASTKRYVSIETPLIPETRIENQAPTAIAVSTLTLSSDADRRLLGRQNRVQKMRDKEHKLNDAMKTVPPNSILRKSTLTPAGRAARGKRMSNGSVDPACRAKRFLHTNEPTGAFNSDTLSPVLAANVVDKSAAQLNVLSVSTEPQAIVVPGARSGGLFVRPPPAVHENSPSTIDLTVED</sequence>
<organism evidence="2">
    <name type="scientific">Schistocephalus solidus</name>
    <name type="common">Tapeworm</name>
    <dbReference type="NCBI Taxonomy" id="70667"/>
    <lineage>
        <taxon>Eukaryota</taxon>
        <taxon>Metazoa</taxon>
        <taxon>Spiralia</taxon>
        <taxon>Lophotrochozoa</taxon>
        <taxon>Platyhelminthes</taxon>
        <taxon>Cestoda</taxon>
        <taxon>Eucestoda</taxon>
        <taxon>Diphyllobothriidea</taxon>
        <taxon>Diphyllobothriidae</taxon>
        <taxon>Schistocephalus</taxon>
    </lineage>
</organism>
<feature type="compositionally biased region" description="Basic residues" evidence="1">
    <location>
        <begin position="393"/>
        <end position="404"/>
    </location>
</feature>
<feature type="compositionally biased region" description="Polar residues" evidence="1">
    <location>
        <begin position="338"/>
        <end position="348"/>
    </location>
</feature>
<feature type="region of interest" description="Disordered" evidence="1">
    <location>
        <begin position="338"/>
        <end position="412"/>
    </location>
</feature>
<feature type="region of interest" description="Disordered" evidence="1">
    <location>
        <begin position="196"/>
        <end position="215"/>
    </location>
</feature>
<accession>A0A0X3QAT7</accession>
<protein>
    <submittedName>
        <fullName evidence="2">Uncharacterized protein</fullName>
    </submittedName>
</protein>
<dbReference type="EMBL" id="GEEE01006829">
    <property type="protein sequence ID" value="JAP56396.1"/>
    <property type="molecule type" value="Transcribed_RNA"/>
</dbReference>
<feature type="region of interest" description="Disordered" evidence="1">
    <location>
        <begin position="438"/>
        <end position="491"/>
    </location>
</feature>
<feature type="region of interest" description="Disordered" evidence="1">
    <location>
        <begin position="126"/>
        <end position="177"/>
    </location>
</feature>
<proteinExistence type="predicted"/>
<reference evidence="2" key="1">
    <citation type="submission" date="2016-01" db="EMBL/GenBank/DDBJ databases">
        <title>Reference transcriptome for the parasite Schistocephalus solidus: insights into the molecular evolution of parasitism.</title>
        <authorList>
            <person name="Hebert F.O."/>
            <person name="Grambauer S."/>
            <person name="Barber I."/>
            <person name="Landry C.R."/>
            <person name="Aubin-Horth N."/>
        </authorList>
    </citation>
    <scope>NUCLEOTIDE SEQUENCE</scope>
</reference>
<feature type="region of interest" description="Disordered" evidence="1">
    <location>
        <begin position="25"/>
        <end position="44"/>
    </location>
</feature>
<feature type="compositionally biased region" description="Low complexity" evidence="1">
    <location>
        <begin position="132"/>
        <end position="145"/>
    </location>
</feature>
<feature type="compositionally biased region" description="Polar residues" evidence="1">
    <location>
        <begin position="455"/>
        <end position="469"/>
    </location>
</feature>
<feature type="compositionally biased region" description="Polar residues" evidence="1">
    <location>
        <begin position="166"/>
        <end position="177"/>
    </location>
</feature>
<evidence type="ECO:0000313" key="2">
    <source>
        <dbReference type="EMBL" id="JAP56396.1"/>
    </source>
</evidence>
<name>A0A0X3QAT7_SCHSO</name>
<feature type="compositionally biased region" description="Pro residues" evidence="1">
    <location>
        <begin position="196"/>
        <end position="206"/>
    </location>
</feature>
<feature type="region of interest" description="Disordered" evidence="1">
    <location>
        <begin position="54"/>
        <end position="75"/>
    </location>
</feature>
<gene>
    <name evidence="2" type="ORF">TR153545</name>
</gene>